<gene>
    <name evidence="1" type="ORF">HMN09_01118400</name>
</gene>
<dbReference type="EMBL" id="JACAZE010000018">
    <property type="protein sequence ID" value="KAF7295758.1"/>
    <property type="molecule type" value="Genomic_DNA"/>
</dbReference>
<protein>
    <submittedName>
        <fullName evidence="1">Uncharacterized protein</fullName>
    </submittedName>
</protein>
<name>A0A8H6VZ96_MYCCL</name>
<proteinExistence type="predicted"/>
<sequence>MQAALDTFHEHKNVIVEYGIRSHFNIPKLHSIQHYVDAIWRLGSADGYNTESPERLHIDFAKNAYKASNKRDYTEQMALWLQRQEAIAIRCAYVDWVLARRPGTDSDVSEEDGFDSDDESDDAQLAIPRAVPTTTYSIAKFPAKKDKTIAWIATTYATDPALFVSALSTFLKHHFRNPILPGRYDRYNIYKQLHLRLPANRYLSSARTAHRIRALPAVPARQRRAEIPAIFDTALIIENPAEYHPSSGLDGLRPARIRMIFELPHHLGSFQHPLAYIEWFTPLNGPEPVSGMFTTRRSTRSNRPNTAVISVDQIARICHLTGKTTRKIDTSWTSSNVLDKADTFYFNPYIHVDTFTRQKFS</sequence>
<keyword evidence="2" id="KW-1185">Reference proteome</keyword>
<dbReference type="AlphaFoldDB" id="A0A8H6VZ96"/>
<reference evidence="1" key="1">
    <citation type="submission" date="2020-05" db="EMBL/GenBank/DDBJ databases">
        <title>Mycena genomes resolve the evolution of fungal bioluminescence.</title>
        <authorList>
            <person name="Tsai I.J."/>
        </authorList>
    </citation>
    <scope>NUCLEOTIDE SEQUENCE</scope>
    <source>
        <strain evidence="1">110903Hualien_Pintung</strain>
    </source>
</reference>
<accession>A0A8H6VZ96</accession>
<evidence type="ECO:0000313" key="1">
    <source>
        <dbReference type="EMBL" id="KAF7295758.1"/>
    </source>
</evidence>
<dbReference type="OrthoDB" id="3232941at2759"/>
<dbReference type="Proteomes" id="UP000613580">
    <property type="component" value="Unassembled WGS sequence"/>
</dbReference>
<comment type="caution">
    <text evidence="1">The sequence shown here is derived from an EMBL/GenBank/DDBJ whole genome shotgun (WGS) entry which is preliminary data.</text>
</comment>
<organism evidence="1 2">
    <name type="scientific">Mycena chlorophos</name>
    <name type="common">Agaric fungus</name>
    <name type="synonym">Agaricus chlorophos</name>
    <dbReference type="NCBI Taxonomy" id="658473"/>
    <lineage>
        <taxon>Eukaryota</taxon>
        <taxon>Fungi</taxon>
        <taxon>Dikarya</taxon>
        <taxon>Basidiomycota</taxon>
        <taxon>Agaricomycotina</taxon>
        <taxon>Agaricomycetes</taxon>
        <taxon>Agaricomycetidae</taxon>
        <taxon>Agaricales</taxon>
        <taxon>Marasmiineae</taxon>
        <taxon>Mycenaceae</taxon>
        <taxon>Mycena</taxon>
    </lineage>
</organism>
<evidence type="ECO:0000313" key="2">
    <source>
        <dbReference type="Proteomes" id="UP000613580"/>
    </source>
</evidence>